<feature type="non-terminal residue" evidence="2">
    <location>
        <position position="129"/>
    </location>
</feature>
<dbReference type="AlphaFoldDB" id="A0A699VTR8"/>
<sequence length="129" mass="14628">TFKVRVAEGVATQVDAIADSDADQMWNTLARTIKDAAKDTLVVAIGTSKTHIARRESWWLREEVQSKVAAKQARFRELLSCREDNQEDRARALERYKEAKREAGKAVAEAKEKAYEDLYKKLDTKEGAN</sequence>
<reference evidence="2" key="1">
    <citation type="journal article" date="2019" name="Sci. Rep.">
        <title>Draft genome of Tanacetum cinerariifolium, the natural source of mosquito coil.</title>
        <authorList>
            <person name="Yamashiro T."/>
            <person name="Shiraishi A."/>
            <person name="Satake H."/>
            <person name="Nakayama K."/>
        </authorList>
    </citation>
    <scope>NUCLEOTIDE SEQUENCE</scope>
</reference>
<dbReference type="EMBL" id="BKCJ011471017">
    <property type="protein sequence ID" value="GFD36381.1"/>
    <property type="molecule type" value="Genomic_DNA"/>
</dbReference>
<comment type="caution">
    <text evidence="2">The sequence shown here is derived from an EMBL/GenBank/DDBJ whole genome shotgun (WGS) entry which is preliminary data.</text>
</comment>
<feature type="coiled-coil region" evidence="1">
    <location>
        <begin position="82"/>
        <end position="113"/>
    </location>
</feature>
<organism evidence="2">
    <name type="scientific">Tanacetum cinerariifolium</name>
    <name type="common">Dalmatian daisy</name>
    <name type="synonym">Chrysanthemum cinerariifolium</name>
    <dbReference type="NCBI Taxonomy" id="118510"/>
    <lineage>
        <taxon>Eukaryota</taxon>
        <taxon>Viridiplantae</taxon>
        <taxon>Streptophyta</taxon>
        <taxon>Embryophyta</taxon>
        <taxon>Tracheophyta</taxon>
        <taxon>Spermatophyta</taxon>
        <taxon>Magnoliopsida</taxon>
        <taxon>eudicotyledons</taxon>
        <taxon>Gunneridae</taxon>
        <taxon>Pentapetalae</taxon>
        <taxon>asterids</taxon>
        <taxon>campanulids</taxon>
        <taxon>Asterales</taxon>
        <taxon>Asteraceae</taxon>
        <taxon>Asteroideae</taxon>
        <taxon>Anthemideae</taxon>
        <taxon>Anthemidinae</taxon>
        <taxon>Tanacetum</taxon>
    </lineage>
</organism>
<feature type="non-terminal residue" evidence="2">
    <location>
        <position position="1"/>
    </location>
</feature>
<accession>A0A699VTR8</accession>
<evidence type="ECO:0000313" key="2">
    <source>
        <dbReference type="EMBL" id="GFD36381.1"/>
    </source>
</evidence>
<evidence type="ECO:0000256" key="1">
    <source>
        <dbReference type="SAM" id="Coils"/>
    </source>
</evidence>
<keyword evidence="1" id="KW-0175">Coiled coil</keyword>
<gene>
    <name evidence="2" type="ORF">Tci_908350</name>
</gene>
<proteinExistence type="predicted"/>
<protein>
    <submittedName>
        <fullName evidence="2">TraB domain-containing protein</fullName>
    </submittedName>
</protein>
<name>A0A699VTR8_TANCI</name>